<reference evidence="3" key="1">
    <citation type="submission" date="2017-12" db="EMBL/GenBank/DDBJ databases">
        <title>FDA dAtabase for Regulatory Grade micrObial Sequences (FDA-ARGOS): Supporting development and validation of Infectious Disease Dx tests.</title>
        <authorList>
            <person name="Campos J."/>
            <person name="Goldberg B."/>
            <person name="Tallon L."/>
            <person name="Sadzewicz L."/>
            <person name="Sengamalay N."/>
            <person name="Ott S."/>
            <person name="Godinez A."/>
            <person name="Nagaraj S."/>
            <person name="Vyas G."/>
            <person name="Aluvathingal J."/>
            <person name="Nadendla S."/>
            <person name="Geyer C."/>
            <person name="Nandy P."/>
            <person name="Hobson J."/>
            <person name="Sichtig H."/>
        </authorList>
    </citation>
    <scope>NUCLEOTIDE SEQUENCE</scope>
    <source>
        <strain evidence="3">FDAARGOS_252</strain>
    </source>
</reference>
<evidence type="ECO:0000256" key="1">
    <source>
        <dbReference type="SAM" id="MobiDB-lite"/>
    </source>
</evidence>
<organism evidence="3 4">
    <name type="scientific">Paracoccus yeei</name>
    <dbReference type="NCBI Taxonomy" id="147645"/>
    <lineage>
        <taxon>Bacteria</taxon>
        <taxon>Pseudomonadati</taxon>
        <taxon>Pseudomonadota</taxon>
        <taxon>Alphaproteobacteria</taxon>
        <taxon>Rhodobacterales</taxon>
        <taxon>Paracoccaceae</taxon>
        <taxon>Paracoccus</taxon>
    </lineage>
</organism>
<feature type="chain" id="PRO_5012301797" evidence="2">
    <location>
        <begin position="25"/>
        <end position="89"/>
    </location>
</feature>
<evidence type="ECO:0000256" key="2">
    <source>
        <dbReference type="SAM" id="SignalP"/>
    </source>
</evidence>
<evidence type="ECO:0000313" key="3">
    <source>
        <dbReference type="EMBL" id="ARC36447.1"/>
    </source>
</evidence>
<sequence length="89" mass="9528">MKTTIAPLAAAMFLAACEAPIATAPVPAEPERPMDEVPVQKTLPNGNRHYSFKSGCVVVLEPQRAVVRSETGACELHHRDIALLYASGD</sequence>
<evidence type="ECO:0000313" key="4">
    <source>
        <dbReference type="Proteomes" id="UP000191257"/>
    </source>
</evidence>
<dbReference type="AlphaFoldDB" id="A0A1V0GRG0"/>
<accession>A0A1V0GRG0</accession>
<proteinExistence type="predicted"/>
<keyword evidence="2" id="KW-0732">Signal</keyword>
<protein>
    <submittedName>
        <fullName evidence="3">Uncharacterized protein</fullName>
    </submittedName>
</protein>
<dbReference type="Proteomes" id="UP000191257">
    <property type="component" value="Chromosome"/>
</dbReference>
<feature type="region of interest" description="Disordered" evidence="1">
    <location>
        <begin position="26"/>
        <end position="45"/>
    </location>
</feature>
<gene>
    <name evidence="3" type="ORF">A6J80_08680</name>
</gene>
<dbReference type="PROSITE" id="PS51257">
    <property type="entry name" value="PROKAR_LIPOPROTEIN"/>
    <property type="match status" value="1"/>
</dbReference>
<name>A0A1V0GRG0_9RHOB</name>
<feature type="signal peptide" evidence="2">
    <location>
        <begin position="1"/>
        <end position="24"/>
    </location>
</feature>
<dbReference type="KEGG" id="pye:A6J80_08680"/>
<keyword evidence="4" id="KW-1185">Reference proteome</keyword>
<dbReference type="RefSeq" id="WP_080621154.1">
    <property type="nucleotide sequence ID" value="NZ_CAWMZI010000001.1"/>
</dbReference>
<dbReference type="EMBL" id="CP020442">
    <property type="protein sequence ID" value="ARC36447.1"/>
    <property type="molecule type" value="Genomic_DNA"/>
</dbReference>